<name>A0A7J9UX27_9MICO</name>
<gene>
    <name evidence="5" type="ORF">GB882_06190</name>
</gene>
<evidence type="ECO:0000256" key="1">
    <source>
        <dbReference type="ARBA" id="ARBA00023015"/>
    </source>
</evidence>
<dbReference type="InterPro" id="IPR000843">
    <property type="entry name" value="HTH_LacI"/>
</dbReference>
<dbReference type="Gene3D" id="3.40.50.2300">
    <property type="match status" value="2"/>
</dbReference>
<dbReference type="PROSITE" id="PS50932">
    <property type="entry name" value="HTH_LACI_2"/>
    <property type="match status" value="1"/>
</dbReference>
<dbReference type="InterPro" id="IPR010982">
    <property type="entry name" value="Lambda_DNA-bd_dom_sf"/>
</dbReference>
<dbReference type="CDD" id="cd06267">
    <property type="entry name" value="PBP1_LacI_sugar_binding-like"/>
    <property type="match status" value="1"/>
</dbReference>
<protein>
    <submittedName>
        <fullName evidence="5">LacI family DNA-binding transcriptional regulator</fullName>
    </submittedName>
</protein>
<feature type="domain" description="HTH lacI-type" evidence="4">
    <location>
        <begin position="3"/>
        <end position="57"/>
    </location>
</feature>
<dbReference type="SUPFAM" id="SSF47413">
    <property type="entry name" value="lambda repressor-like DNA-binding domains"/>
    <property type="match status" value="1"/>
</dbReference>
<dbReference type="Pfam" id="PF13377">
    <property type="entry name" value="Peripla_BP_3"/>
    <property type="match status" value="1"/>
</dbReference>
<accession>A0A7J9UX27</accession>
<dbReference type="SUPFAM" id="SSF53822">
    <property type="entry name" value="Periplasmic binding protein-like I"/>
    <property type="match status" value="1"/>
</dbReference>
<dbReference type="CDD" id="cd01392">
    <property type="entry name" value="HTH_LacI"/>
    <property type="match status" value="1"/>
</dbReference>
<evidence type="ECO:0000313" key="5">
    <source>
        <dbReference type="EMBL" id="MPV88254.1"/>
    </source>
</evidence>
<dbReference type="PANTHER" id="PTHR30146">
    <property type="entry name" value="LACI-RELATED TRANSCRIPTIONAL REPRESSOR"/>
    <property type="match status" value="1"/>
</dbReference>
<dbReference type="EMBL" id="WHPD01001353">
    <property type="protein sequence ID" value="MPV88254.1"/>
    <property type="molecule type" value="Genomic_DNA"/>
</dbReference>
<dbReference type="GO" id="GO:0000976">
    <property type="term" value="F:transcription cis-regulatory region binding"/>
    <property type="evidence" value="ECO:0007669"/>
    <property type="project" value="TreeGrafter"/>
</dbReference>
<dbReference type="Proteomes" id="UP000429644">
    <property type="component" value="Unassembled WGS sequence"/>
</dbReference>
<sequence>MRSTARDVAKMAGVSISTVSRALSAPQKVATGTRQKVEQAARTLGYDPNLAARELATGRTGNLGLVIPDLENPFFASVTKAVQARARAAGHAVFVADTDEDTHQEPRLVRSLARQVDGVILCAPRVTDAELAALEAAAHTRMILINRTCGDMPSVTADHVDGVRQALRHLRALGHRHIAYAGGPSRSWADQQRRAGLTTAAEELGDVTVDDLGAFAPVFSGGMAAADLVLASGATAVLAYNDLMAIGLLARARERGVEVPGELSVVSFDDIPLAVAVSPALTTVAVPVGMLARTAVDLLTEMIDEERTGAVGPPARRSRLDLPVELKVRGTTGPRR</sequence>
<keyword evidence="3" id="KW-0804">Transcription</keyword>
<evidence type="ECO:0000256" key="2">
    <source>
        <dbReference type="ARBA" id="ARBA00023125"/>
    </source>
</evidence>
<proteinExistence type="predicted"/>
<evidence type="ECO:0000256" key="3">
    <source>
        <dbReference type="ARBA" id="ARBA00023163"/>
    </source>
</evidence>
<evidence type="ECO:0000313" key="6">
    <source>
        <dbReference type="Proteomes" id="UP000429644"/>
    </source>
</evidence>
<dbReference type="Gene3D" id="1.10.260.40">
    <property type="entry name" value="lambda repressor-like DNA-binding domains"/>
    <property type="match status" value="1"/>
</dbReference>
<dbReference type="OrthoDB" id="3258243at2"/>
<keyword evidence="2 5" id="KW-0238">DNA-binding</keyword>
<comment type="caution">
    <text evidence="5">The sequence shown here is derived from an EMBL/GenBank/DDBJ whole genome shotgun (WGS) entry which is preliminary data.</text>
</comment>
<dbReference type="Pfam" id="PF00356">
    <property type="entry name" value="LacI"/>
    <property type="match status" value="1"/>
</dbReference>
<dbReference type="RefSeq" id="WP_152230907.1">
    <property type="nucleotide sequence ID" value="NZ_BAAAOT010000016.1"/>
</dbReference>
<dbReference type="InterPro" id="IPR046335">
    <property type="entry name" value="LacI/GalR-like_sensor"/>
</dbReference>
<dbReference type="AlphaFoldDB" id="A0A7J9UX27"/>
<reference evidence="5 6" key="1">
    <citation type="submission" date="2019-10" db="EMBL/GenBank/DDBJ databases">
        <title>Georgenia wutianyii sp. nov. and Georgenia yuyongxinii sp. nov. isolated from plateau pika (Ochotona curzoniae) in the Qinghai-Tibet plateau of China.</title>
        <authorList>
            <person name="Tian Z."/>
        </authorList>
    </citation>
    <scope>NUCLEOTIDE SEQUENCE [LARGE SCALE GENOMIC DNA]</scope>
    <source>
        <strain evidence="5 6">JCM 15130</strain>
    </source>
</reference>
<evidence type="ECO:0000259" key="4">
    <source>
        <dbReference type="PROSITE" id="PS50932"/>
    </source>
</evidence>
<dbReference type="SMART" id="SM00354">
    <property type="entry name" value="HTH_LACI"/>
    <property type="match status" value="1"/>
</dbReference>
<dbReference type="InterPro" id="IPR028082">
    <property type="entry name" value="Peripla_BP_I"/>
</dbReference>
<keyword evidence="6" id="KW-1185">Reference proteome</keyword>
<dbReference type="PANTHER" id="PTHR30146:SF109">
    <property type="entry name" value="HTH-TYPE TRANSCRIPTIONAL REGULATOR GALS"/>
    <property type="match status" value="1"/>
</dbReference>
<dbReference type="GO" id="GO:0003700">
    <property type="term" value="F:DNA-binding transcription factor activity"/>
    <property type="evidence" value="ECO:0007669"/>
    <property type="project" value="TreeGrafter"/>
</dbReference>
<organism evidence="5 6">
    <name type="scientific">Georgenia ruanii</name>
    <dbReference type="NCBI Taxonomy" id="348442"/>
    <lineage>
        <taxon>Bacteria</taxon>
        <taxon>Bacillati</taxon>
        <taxon>Actinomycetota</taxon>
        <taxon>Actinomycetes</taxon>
        <taxon>Micrococcales</taxon>
        <taxon>Bogoriellaceae</taxon>
        <taxon>Georgenia</taxon>
    </lineage>
</organism>
<keyword evidence="1" id="KW-0805">Transcription regulation</keyword>